<evidence type="ECO:0000256" key="1">
    <source>
        <dbReference type="SAM" id="MobiDB-lite"/>
    </source>
</evidence>
<evidence type="ECO:0000313" key="3">
    <source>
        <dbReference type="Proteomes" id="UP000007796"/>
    </source>
</evidence>
<keyword evidence="3" id="KW-1185">Reference proteome</keyword>
<organism evidence="3">
    <name type="scientific">Grosmannia clavigera (strain kw1407 / UAMH 11150)</name>
    <name type="common">Blue stain fungus</name>
    <name type="synonym">Graphiocladiella clavigera</name>
    <dbReference type="NCBI Taxonomy" id="655863"/>
    <lineage>
        <taxon>Eukaryota</taxon>
        <taxon>Fungi</taxon>
        <taxon>Dikarya</taxon>
        <taxon>Ascomycota</taxon>
        <taxon>Pezizomycotina</taxon>
        <taxon>Sordariomycetes</taxon>
        <taxon>Sordariomycetidae</taxon>
        <taxon>Ophiostomatales</taxon>
        <taxon>Ophiostomataceae</taxon>
        <taxon>Leptographium</taxon>
    </lineage>
</organism>
<protein>
    <submittedName>
        <fullName evidence="2">Uncharacterized protein</fullName>
    </submittedName>
</protein>
<dbReference type="InParanoid" id="F0X6K3"/>
<reference evidence="2 3" key="1">
    <citation type="journal article" date="2011" name="Proc. Natl. Acad. Sci. U.S.A.">
        <title>Genome and transcriptome analyses of the mountain pine beetle-fungal symbiont Grosmannia clavigera, a lodgepole pine pathogen.</title>
        <authorList>
            <person name="DiGuistini S."/>
            <person name="Wang Y."/>
            <person name="Liao N.Y."/>
            <person name="Taylor G."/>
            <person name="Tanguay P."/>
            <person name="Feau N."/>
            <person name="Henrissat B."/>
            <person name="Chan S.K."/>
            <person name="Hesse-Orce U."/>
            <person name="Alamouti S.M."/>
            <person name="Tsui C.K.M."/>
            <person name="Docking R.T."/>
            <person name="Levasseur A."/>
            <person name="Haridas S."/>
            <person name="Robertson G."/>
            <person name="Birol I."/>
            <person name="Holt R.A."/>
            <person name="Marra M.A."/>
            <person name="Hamelin R.C."/>
            <person name="Hirst M."/>
            <person name="Jones S.J.M."/>
            <person name="Bohlmann J."/>
            <person name="Breuil C."/>
        </authorList>
    </citation>
    <scope>NUCLEOTIDE SEQUENCE [LARGE SCALE GENOMIC DNA]</scope>
    <source>
        <strain evidence="3">kw1407 / UAMH 11150</strain>
    </source>
</reference>
<dbReference type="Proteomes" id="UP000007796">
    <property type="component" value="Unassembled WGS sequence"/>
</dbReference>
<dbReference type="RefSeq" id="XP_014175941.1">
    <property type="nucleotide sequence ID" value="XM_014320466.1"/>
</dbReference>
<accession>F0X6K3</accession>
<feature type="region of interest" description="Disordered" evidence="1">
    <location>
        <begin position="1"/>
        <end position="32"/>
    </location>
</feature>
<evidence type="ECO:0000313" key="2">
    <source>
        <dbReference type="EMBL" id="EFX06459.1"/>
    </source>
</evidence>
<gene>
    <name evidence="2" type="ORF">CMQ_6780</name>
</gene>
<dbReference type="AlphaFoldDB" id="F0X6K3"/>
<sequence>MGNLVLGPETDSFYGRPGLSGPGPFAPSDMTTSHSGFGHAAAPGLSSYGSLPAAPVRNDLLQWAFLSDDTMWNVVGEYVYGDPNETLELFNGFDFGLS</sequence>
<proteinExistence type="predicted"/>
<dbReference type="OrthoDB" id="5296287at2759"/>
<dbReference type="HOGENOM" id="CLU_2333807_0_0_1"/>
<name>F0X6K3_GROCL</name>
<dbReference type="GeneID" id="25980251"/>
<dbReference type="EMBL" id="GL629729">
    <property type="protein sequence ID" value="EFX06459.1"/>
    <property type="molecule type" value="Genomic_DNA"/>
</dbReference>